<dbReference type="EMBL" id="CAJOBP010042016">
    <property type="protein sequence ID" value="CAF4762823.1"/>
    <property type="molecule type" value="Genomic_DNA"/>
</dbReference>
<dbReference type="AlphaFoldDB" id="A0A821M4J2"/>
<feature type="compositionally biased region" description="Basic residues" evidence="5">
    <location>
        <begin position="1"/>
        <end position="16"/>
    </location>
</feature>
<sequence length="188" mass="21287">MHSKTKSKPNSKRISKKTSQIEVELQHVEDNFDEQTTKRTTQQQSVQSSSSSRPKTTSAITTDTDESENQDELTGDKQDDSDGDTLKSEVWNYATKLNNGKAKCNNCNREISCKDHSTTGLRRHLFRCIKIPSFMSHRNGSTTSSIGHDLKRRLNELVYKCIIEDGRTFGDLRNPGIIRLLEDIIPGK</sequence>
<evidence type="ECO:0000256" key="5">
    <source>
        <dbReference type="SAM" id="MobiDB-lite"/>
    </source>
</evidence>
<dbReference type="InterPro" id="IPR036236">
    <property type="entry name" value="Znf_C2H2_sf"/>
</dbReference>
<keyword evidence="1" id="KW-0479">Metal-binding</keyword>
<proteinExistence type="predicted"/>
<feature type="compositionally biased region" description="Low complexity" evidence="5">
    <location>
        <begin position="38"/>
        <end position="58"/>
    </location>
</feature>
<gene>
    <name evidence="8" type="ORF">QYT958_LOCUS36816</name>
    <name evidence="7" type="ORF">UJA718_LOCUS39526</name>
</gene>
<dbReference type="SMART" id="SM00614">
    <property type="entry name" value="ZnF_BED"/>
    <property type="match status" value="1"/>
</dbReference>
<dbReference type="EMBL" id="CAJOBR010029852">
    <property type="protein sequence ID" value="CAF4988126.1"/>
    <property type="molecule type" value="Genomic_DNA"/>
</dbReference>
<organism evidence="7 9">
    <name type="scientific">Rotaria socialis</name>
    <dbReference type="NCBI Taxonomy" id="392032"/>
    <lineage>
        <taxon>Eukaryota</taxon>
        <taxon>Metazoa</taxon>
        <taxon>Spiralia</taxon>
        <taxon>Gnathifera</taxon>
        <taxon>Rotifera</taxon>
        <taxon>Eurotatoria</taxon>
        <taxon>Bdelloidea</taxon>
        <taxon>Philodinida</taxon>
        <taxon>Philodinidae</taxon>
        <taxon>Rotaria</taxon>
    </lineage>
</organism>
<dbReference type="GO" id="GO:0003677">
    <property type="term" value="F:DNA binding"/>
    <property type="evidence" value="ECO:0007669"/>
    <property type="project" value="InterPro"/>
</dbReference>
<dbReference type="InterPro" id="IPR003656">
    <property type="entry name" value="Znf_BED"/>
</dbReference>
<evidence type="ECO:0000256" key="2">
    <source>
        <dbReference type="ARBA" id="ARBA00022771"/>
    </source>
</evidence>
<accession>A0A821M4J2</accession>
<evidence type="ECO:0000259" key="6">
    <source>
        <dbReference type="PROSITE" id="PS50808"/>
    </source>
</evidence>
<protein>
    <recommendedName>
        <fullName evidence="6">BED-type domain-containing protein</fullName>
    </recommendedName>
</protein>
<evidence type="ECO:0000256" key="4">
    <source>
        <dbReference type="PROSITE-ProRule" id="PRU00027"/>
    </source>
</evidence>
<feature type="region of interest" description="Disordered" evidence="5">
    <location>
        <begin position="1"/>
        <end position="85"/>
    </location>
</feature>
<feature type="domain" description="BED-type" evidence="6">
    <location>
        <begin position="85"/>
        <end position="144"/>
    </location>
</feature>
<evidence type="ECO:0000256" key="1">
    <source>
        <dbReference type="ARBA" id="ARBA00022723"/>
    </source>
</evidence>
<dbReference type="Proteomes" id="UP000663873">
    <property type="component" value="Unassembled WGS sequence"/>
</dbReference>
<evidence type="ECO:0000256" key="3">
    <source>
        <dbReference type="ARBA" id="ARBA00022833"/>
    </source>
</evidence>
<reference evidence="7" key="1">
    <citation type="submission" date="2021-02" db="EMBL/GenBank/DDBJ databases">
        <authorList>
            <person name="Nowell W R."/>
        </authorList>
    </citation>
    <scope>NUCLEOTIDE SEQUENCE</scope>
</reference>
<evidence type="ECO:0000313" key="7">
    <source>
        <dbReference type="EMBL" id="CAF4762823.1"/>
    </source>
</evidence>
<dbReference type="SUPFAM" id="SSF57667">
    <property type="entry name" value="beta-beta-alpha zinc fingers"/>
    <property type="match status" value="1"/>
</dbReference>
<name>A0A821M4J2_9BILA</name>
<comment type="caution">
    <text evidence="7">The sequence shown here is derived from an EMBL/GenBank/DDBJ whole genome shotgun (WGS) entry which is preliminary data.</text>
</comment>
<keyword evidence="2 4" id="KW-0863">Zinc-finger</keyword>
<keyword evidence="3" id="KW-0862">Zinc</keyword>
<feature type="compositionally biased region" description="Basic and acidic residues" evidence="5">
    <location>
        <begin position="74"/>
        <end position="85"/>
    </location>
</feature>
<feature type="compositionally biased region" description="Acidic residues" evidence="5">
    <location>
        <begin position="63"/>
        <end position="73"/>
    </location>
</feature>
<evidence type="ECO:0000313" key="9">
    <source>
        <dbReference type="Proteomes" id="UP000663873"/>
    </source>
</evidence>
<keyword evidence="9" id="KW-1185">Reference proteome</keyword>
<evidence type="ECO:0000313" key="8">
    <source>
        <dbReference type="EMBL" id="CAF4988126.1"/>
    </source>
</evidence>
<dbReference type="Pfam" id="PF02892">
    <property type="entry name" value="zf-BED"/>
    <property type="match status" value="1"/>
</dbReference>
<dbReference type="Proteomes" id="UP000663848">
    <property type="component" value="Unassembled WGS sequence"/>
</dbReference>
<dbReference type="GO" id="GO:0008270">
    <property type="term" value="F:zinc ion binding"/>
    <property type="evidence" value="ECO:0007669"/>
    <property type="project" value="UniProtKB-KW"/>
</dbReference>
<dbReference type="PROSITE" id="PS50808">
    <property type="entry name" value="ZF_BED"/>
    <property type="match status" value="1"/>
</dbReference>